<dbReference type="HOGENOM" id="CLU_2672733_0_0_1"/>
<accession>A0A0D0AEC8</accession>
<dbReference type="EMBL" id="KN836188">
    <property type="protein sequence ID" value="KIK32567.1"/>
    <property type="molecule type" value="Genomic_DNA"/>
</dbReference>
<evidence type="ECO:0000313" key="2">
    <source>
        <dbReference type="Proteomes" id="UP000054485"/>
    </source>
</evidence>
<name>A0A0D0AEC8_9AGAM</name>
<reference evidence="1 2" key="1">
    <citation type="submission" date="2014-04" db="EMBL/GenBank/DDBJ databases">
        <authorList>
            <consortium name="DOE Joint Genome Institute"/>
            <person name="Kuo A."/>
            <person name="Ruytinx J."/>
            <person name="Rineau F."/>
            <person name="Colpaert J."/>
            <person name="Kohler A."/>
            <person name="Nagy L.G."/>
            <person name="Floudas D."/>
            <person name="Copeland A."/>
            <person name="Barry K.W."/>
            <person name="Cichocki N."/>
            <person name="Veneault-Fourrey C."/>
            <person name="LaButti K."/>
            <person name="Lindquist E.A."/>
            <person name="Lipzen A."/>
            <person name="Lundell T."/>
            <person name="Morin E."/>
            <person name="Murat C."/>
            <person name="Sun H."/>
            <person name="Tunlid A."/>
            <person name="Henrissat B."/>
            <person name="Grigoriev I.V."/>
            <person name="Hibbett D.S."/>
            <person name="Martin F."/>
            <person name="Nordberg H.P."/>
            <person name="Cantor M.N."/>
            <person name="Hua S.X."/>
        </authorList>
    </citation>
    <scope>NUCLEOTIDE SEQUENCE [LARGE SCALE GENOMIC DNA]</scope>
    <source>
        <strain evidence="1 2">UH-Slu-Lm8-n1</strain>
    </source>
</reference>
<protein>
    <submittedName>
        <fullName evidence="1">Uncharacterized protein</fullName>
    </submittedName>
</protein>
<sequence>MDPWRITIRRCFRSAYYGVSGASEANCRYSISGREGYIRRSYTGFSLECLSCGTVSAWSVHDNCKLFQRPCRHPA</sequence>
<dbReference type="InParanoid" id="A0A0D0AEC8"/>
<dbReference type="AlphaFoldDB" id="A0A0D0AEC8"/>
<organism evidence="1 2">
    <name type="scientific">Suillus luteus UH-Slu-Lm8-n1</name>
    <dbReference type="NCBI Taxonomy" id="930992"/>
    <lineage>
        <taxon>Eukaryota</taxon>
        <taxon>Fungi</taxon>
        <taxon>Dikarya</taxon>
        <taxon>Basidiomycota</taxon>
        <taxon>Agaricomycotina</taxon>
        <taxon>Agaricomycetes</taxon>
        <taxon>Agaricomycetidae</taxon>
        <taxon>Boletales</taxon>
        <taxon>Suillineae</taxon>
        <taxon>Suillaceae</taxon>
        <taxon>Suillus</taxon>
    </lineage>
</organism>
<dbReference type="Proteomes" id="UP000054485">
    <property type="component" value="Unassembled WGS sequence"/>
</dbReference>
<reference evidence="2" key="2">
    <citation type="submission" date="2015-01" db="EMBL/GenBank/DDBJ databases">
        <title>Evolutionary Origins and Diversification of the Mycorrhizal Mutualists.</title>
        <authorList>
            <consortium name="DOE Joint Genome Institute"/>
            <consortium name="Mycorrhizal Genomics Consortium"/>
            <person name="Kohler A."/>
            <person name="Kuo A."/>
            <person name="Nagy L.G."/>
            <person name="Floudas D."/>
            <person name="Copeland A."/>
            <person name="Barry K.W."/>
            <person name="Cichocki N."/>
            <person name="Veneault-Fourrey C."/>
            <person name="LaButti K."/>
            <person name="Lindquist E.A."/>
            <person name="Lipzen A."/>
            <person name="Lundell T."/>
            <person name="Morin E."/>
            <person name="Murat C."/>
            <person name="Riley R."/>
            <person name="Ohm R."/>
            <person name="Sun H."/>
            <person name="Tunlid A."/>
            <person name="Henrissat B."/>
            <person name="Grigoriev I.V."/>
            <person name="Hibbett D.S."/>
            <person name="Martin F."/>
        </authorList>
    </citation>
    <scope>NUCLEOTIDE SEQUENCE [LARGE SCALE GENOMIC DNA]</scope>
    <source>
        <strain evidence="2">UH-Slu-Lm8-n1</strain>
    </source>
</reference>
<proteinExistence type="predicted"/>
<keyword evidence="2" id="KW-1185">Reference proteome</keyword>
<evidence type="ECO:0000313" key="1">
    <source>
        <dbReference type="EMBL" id="KIK32567.1"/>
    </source>
</evidence>
<gene>
    <name evidence="1" type="ORF">CY34DRAFT_140843</name>
</gene>